<reference evidence="2" key="1">
    <citation type="journal article" date="2021" name="Proc. Natl. Acad. Sci. U.S.A.">
        <title>A Catalog of Tens of Thousands of Viruses from Human Metagenomes Reveals Hidden Associations with Chronic Diseases.</title>
        <authorList>
            <person name="Tisza M.J."/>
            <person name="Buck C.B."/>
        </authorList>
    </citation>
    <scope>NUCLEOTIDE SEQUENCE</scope>
    <source>
        <strain evidence="2">CtsBB38</strain>
    </source>
</reference>
<dbReference type="InterPro" id="IPR009636">
    <property type="entry name" value="SCAF"/>
</dbReference>
<proteinExistence type="predicted"/>
<keyword evidence="1" id="KW-0175">Coiled coil</keyword>
<dbReference type="EMBL" id="BK014999">
    <property type="protein sequence ID" value="DAD86415.1"/>
    <property type="molecule type" value="Genomic_DNA"/>
</dbReference>
<feature type="coiled-coil region" evidence="1">
    <location>
        <begin position="46"/>
        <end position="100"/>
    </location>
</feature>
<accession>A0A8S5MWD7</accession>
<evidence type="ECO:0000313" key="2">
    <source>
        <dbReference type="EMBL" id="DAD86415.1"/>
    </source>
</evidence>
<protein>
    <submittedName>
        <fullName evidence="2">Minor structural protein</fullName>
    </submittedName>
</protein>
<sequence length="215" mass="23892">MAKRKLREFLAGLDNAAEVELVITKALEEQGCKILIDDKDNRYVPKNRLDAKIAELAEANEEIDSLQKQIKNPTEAEKQVKALEEKIAGMEAQAKKEKLTTAINKELAQAKPKDVNDLMKFLDMEKVVLKEDGTVEGLTDQLTTLQKDKAYLFDNVESQPNKGFLNLGSPGKPSNLNAFGSKTTHEGDFGSLLGKQCSEQAQQVDSNYFFGNNDK</sequence>
<dbReference type="GO" id="GO:0019069">
    <property type="term" value="P:viral capsid assembly"/>
    <property type="evidence" value="ECO:0007669"/>
    <property type="project" value="InterPro"/>
</dbReference>
<name>A0A8S5MWD7_9CAUD</name>
<dbReference type="Pfam" id="PF06810">
    <property type="entry name" value="Phage_scaffold"/>
    <property type="match status" value="1"/>
</dbReference>
<organism evidence="2">
    <name type="scientific">Siphoviridae sp. ctsBB38</name>
    <dbReference type="NCBI Taxonomy" id="2826482"/>
    <lineage>
        <taxon>Viruses</taxon>
        <taxon>Duplodnaviria</taxon>
        <taxon>Heunggongvirae</taxon>
        <taxon>Uroviricota</taxon>
        <taxon>Caudoviricetes</taxon>
    </lineage>
</organism>
<evidence type="ECO:0000256" key="1">
    <source>
        <dbReference type="SAM" id="Coils"/>
    </source>
</evidence>